<dbReference type="InterPro" id="IPR011009">
    <property type="entry name" value="Kinase-like_dom_sf"/>
</dbReference>
<keyword evidence="10" id="KW-1185">Reference proteome</keyword>
<dbReference type="Proteomes" id="UP000051952">
    <property type="component" value="Unassembled WGS sequence"/>
</dbReference>
<feature type="compositionally biased region" description="Pro residues" evidence="7">
    <location>
        <begin position="509"/>
        <end position="520"/>
    </location>
</feature>
<feature type="compositionally biased region" description="Polar residues" evidence="7">
    <location>
        <begin position="272"/>
        <end position="282"/>
    </location>
</feature>
<feature type="region of interest" description="Disordered" evidence="7">
    <location>
        <begin position="44"/>
        <end position="65"/>
    </location>
</feature>
<protein>
    <submittedName>
        <fullName evidence="9">Protein kinase, putative</fullName>
    </submittedName>
</protein>
<feature type="binding site" evidence="6">
    <location>
        <position position="651"/>
    </location>
    <ligand>
        <name>ATP</name>
        <dbReference type="ChEBI" id="CHEBI:30616"/>
    </ligand>
</feature>
<evidence type="ECO:0000313" key="9">
    <source>
        <dbReference type="EMBL" id="CUG89527.1"/>
    </source>
</evidence>
<evidence type="ECO:0000256" key="1">
    <source>
        <dbReference type="ARBA" id="ARBA00022527"/>
    </source>
</evidence>
<feature type="compositionally biased region" description="Low complexity" evidence="7">
    <location>
        <begin position="44"/>
        <end position="59"/>
    </location>
</feature>
<dbReference type="CDD" id="cd14014">
    <property type="entry name" value="STKc_PknB_like"/>
    <property type="match status" value="1"/>
</dbReference>
<proteinExistence type="predicted"/>
<dbReference type="InterPro" id="IPR008271">
    <property type="entry name" value="Ser/Thr_kinase_AS"/>
</dbReference>
<gene>
    <name evidence="9" type="ORF">BSAL_21895</name>
</gene>
<keyword evidence="3 6" id="KW-0547">Nucleotide-binding</keyword>
<accession>A0A0S4JH22</accession>
<evidence type="ECO:0000256" key="6">
    <source>
        <dbReference type="PROSITE-ProRule" id="PRU10141"/>
    </source>
</evidence>
<feature type="compositionally biased region" description="Polar residues" evidence="7">
    <location>
        <begin position="567"/>
        <end position="578"/>
    </location>
</feature>
<organism evidence="9 10">
    <name type="scientific">Bodo saltans</name>
    <name type="common">Flagellated protozoan</name>
    <dbReference type="NCBI Taxonomy" id="75058"/>
    <lineage>
        <taxon>Eukaryota</taxon>
        <taxon>Discoba</taxon>
        <taxon>Euglenozoa</taxon>
        <taxon>Kinetoplastea</taxon>
        <taxon>Metakinetoplastina</taxon>
        <taxon>Eubodonida</taxon>
        <taxon>Bodonidae</taxon>
        <taxon>Bodo</taxon>
    </lineage>
</organism>
<keyword evidence="4 9" id="KW-0418">Kinase</keyword>
<dbReference type="Gene3D" id="3.30.200.20">
    <property type="entry name" value="Phosphorylase Kinase, domain 1"/>
    <property type="match status" value="1"/>
</dbReference>
<feature type="region of interest" description="Disordered" evidence="7">
    <location>
        <begin position="562"/>
        <end position="582"/>
    </location>
</feature>
<dbReference type="VEuPathDB" id="TriTrypDB:BSAL_21895"/>
<feature type="compositionally biased region" description="Low complexity" evidence="7">
    <location>
        <begin position="254"/>
        <end position="265"/>
    </location>
</feature>
<dbReference type="AlphaFoldDB" id="A0A0S4JH22"/>
<keyword evidence="5 6" id="KW-0067">ATP-binding</keyword>
<dbReference type="PROSITE" id="PS50011">
    <property type="entry name" value="PROTEIN_KINASE_DOM"/>
    <property type="match status" value="1"/>
</dbReference>
<evidence type="ECO:0000256" key="5">
    <source>
        <dbReference type="ARBA" id="ARBA00022840"/>
    </source>
</evidence>
<evidence type="ECO:0000259" key="8">
    <source>
        <dbReference type="PROSITE" id="PS50011"/>
    </source>
</evidence>
<reference evidence="10" key="1">
    <citation type="submission" date="2015-09" db="EMBL/GenBank/DDBJ databases">
        <authorList>
            <consortium name="Pathogen Informatics"/>
        </authorList>
    </citation>
    <scope>NUCLEOTIDE SEQUENCE [LARGE SCALE GENOMIC DNA]</scope>
    <source>
        <strain evidence="10">Lake Konstanz</strain>
    </source>
</reference>
<sequence>RGRERGSDVDVAVMTVIVRAIVEYGGVIDVLEPQRVVAYFGPSSTTVHPSSSSAGYKSSHGNTASRSLQNPLTVVAAGALVEDDVLRSAHDEENFVLRTLHDLSAYEPADQRKSPIRALVCALCIRHRIKEMMNVASKTHSVEILRALDQMVCFLDKATFLFGNCGNKQRVSRVIFQPRQDRHLEAIDDLNRTALGASIVATMRAARVIEGSLRRMGALNASVSVLPLDCLDMGRARTVGVQSHATGLHSPTTEAEAAAAHSKAASDPELSDSATTASHGSVDNDSKSFVWLFSIVELGSPSAASNADQRSIAVLSPAKRAAYIIRLYKLFHQVVRVGLSPSSSATGKDDQEGSIARTMKSLVELASFHELVASVQGLLMFTTKRQKLMAALMSKPGKSLSQKPTRYHRAYRTGWRLFGLPSLELQQLEGLEQHVRLLKEYQAATATVSAGGGVRESIARRQAAAQERNAKLDLRTALAATAGWGPQSWNKPTSATNNAAVTEVFTPTSAPPPQSTPVPPTATLIGTSAAPSDLLGGGMLFDVFIPTTHLLDVGALASNALGHPQPQAATPTSHTTPSVRAEDPASDSAVLSFLAPSVSSHETVRGELPLIIKSRTDDDVWWERSSEVLGRGAFSTVYSGRAHDTAPVALKCISMTARHAKHEILENEVNTACALSHDNIVRYHAWVLLDGFLVVVMEYVPCGSLQQLIQQHVAMNIPRQACVMYAKGGLCGLQYLHDMAVVHGDVKPHNMLLTQLGVVKLTDFGSVVKRYEDDDEDVHSGVEDRFRGTAVYTAPEVMRGETPSASSDVFSFGVALYELITGSLPWETKATIDDRSQASVSSVESDVATIRYAVGRPSHFMSRVAEGSIGIVGASQLNPLVSGDRLWLRIIVACLEEDPAQRPTCTTLLEWITASEEIPE</sequence>
<dbReference type="OrthoDB" id="4062651at2759"/>
<dbReference type="PROSITE" id="PS00107">
    <property type="entry name" value="PROTEIN_KINASE_ATP"/>
    <property type="match status" value="1"/>
</dbReference>
<dbReference type="Gene3D" id="1.10.510.10">
    <property type="entry name" value="Transferase(Phosphotransferase) domain 1"/>
    <property type="match status" value="1"/>
</dbReference>
<dbReference type="EMBL" id="CYKH01001748">
    <property type="protein sequence ID" value="CUG89527.1"/>
    <property type="molecule type" value="Genomic_DNA"/>
</dbReference>
<dbReference type="PROSITE" id="PS00108">
    <property type="entry name" value="PROTEIN_KINASE_ST"/>
    <property type="match status" value="1"/>
</dbReference>
<dbReference type="GO" id="GO:0004674">
    <property type="term" value="F:protein serine/threonine kinase activity"/>
    <property type="evidence" value="ECO:0007669"/>
    <property type="project" value="UniProtKB-KW"/>
</dbReference>
<evidence type="ECO:0000256" key="2">
    <source>
        <dbReference type="ARBA" id="ARBA00022679"/>
    </source>
</evidence>
<dbReference type="GO" id="GO:0005524">
    <property type="term" value="F:ATP binding"/>
    <property type="evidence" value="ECO:0007669"/>
    <property type="project" value="UniProtKB-UniRule"/>
</dbReference>
<feature type="region of interest" description="Disordered" evidence="7">
    <location>
        <begin position="506"/>
        <end position="525"/>
    </location>
</feature>
<dbReference type="PANTHER" id="PTHR11584:SF369">
    <property type="entry name" value="MITOGEN-ACTIVATED PROTEIN KINASE KINASE KINASE 19-RELATED"/>
    <property type="match status" value="1"/>
</dbReference>
<evidence type="ECO:0000256" key="4">
    <source>
        <dbReference type="ARBA" id="ARBA00022777"/>
    </source>
</evidence>
<feature type="domain" description="Protein kinase" evidence="8">
    <location>
        <begin position="623"/>
        <end position="918"/>
    </location>
</feature>
<keyword evidence="2" id="KW-0808">Transferase</keyword>
<dbReference type="InterPro" id="IPR000719">
    <property type="entry name" value="Prot_kinase_dom"/>
</dbReference>
<dbReference type="SMART" id="SM00220">
    <property type="entry name" value="S_TKc"/>
    <property type="match status" value="1"/>
</dbReference>
<dbReference type="SUPFAM" id="SSF56112">
    <property type="entry name" value="Protein kinase-like (PK-like)"/>
    <property type="match status" value="1"/>
</dbReference>
<name>A0A0S4JH22_BODSA</name>
<evidence type="ECO:0000313" key="10">
    <source>
        <dbReference type="Proteomes" id="UP000051952"/>
    </source>
</evidence>
<evidence type="ECO:0000256" key="3">
    <source>
        <dbReference type="ARBA" id="ARBA00022741"/>
    </source>
</evidence>
<evidence type="ECO:0000256" key="7">
    <source>
        <dbReference type="SAM" id="MobiDB-lite"/>
    </source>
</evidence>
<feature type="compositionally biased region" description="Polar residues" evidence="7">
    <location>
        <begin position="242"/>
        <end position="253"/>
    </location>
</feature>
<dbReference type="Pfam" id="PF00069">
    <property type="entry name" value="Pkinase"/>
    <property type="match status" value="1"/>
</dbReference>
<dbReference type="PANTHER" id="PTHR11584">
    <property type="entry name" value="SERINE/THREONINE PROTEIN KINASE"/>
    <property type="match status" value="1"/>
</dbReference>
<feature type="region of interest" description="Disordered" evidence="7">
    <location>
        <begin position="242"/>
        <end position="282"/>
    </location>
</feature>
<feature type="non-terminal residue" evidence="9">
    <location>
        <position position="1"/>
    </location>
</feature>
<keyword evidence="1" id="KW-0723">Serine/threonine-protein kinase</keyword>
<dbReference type="InterPro" id="IPR017441">
    <property type="entry name" value="Protein_kinase_ATP_BS"/>
</dbReference>